<dbReference type="NCBIfam" id="TIGR01573">
    <property type="entry name" value="cas2"/>
    <property type="match status" value="1"/>
</dbReference>
<evidence type="ECO:0000256" key="3">
    <source>
        <dbReference type="ARBA" id="ARBA00022722"/>
    </source>
</evidence>
<keyword evidence="3" id="KW-0540">Nuclease</keyword>
<dbReference type="Pfam" id="PF09827">
    <property type="entry name" value="CRISPR_Cas2"/>
    <property type="match status" value="1"/>
</dbReference>
<dbReference type="InterPro" id="IPR021127">
    <property type="entry name" value="CRISPR_associated_Cas2"/>
</dbReference>
<evidence type="ECO:0000256" key="5">
    <source>
        <dbReference type="ARBA" id="ARBA00022759"/>
    </source>
</evidence>
<keyword evidence="6" id="KW-0378">Hydrolase</keyword>
<comment type="similarity">
    <text evidence="2">Belongs to the CRISPR-associated endoribonuclease Cas2 protein family.</text>
</comment>
<sequence length="71" mass="8349">MKDNTHRVQFGVFEAKLTSSSLISLRRRINKVLNPKEDSVISYSHCENCKDRVIRDGSSYSAFEDEDWYYI</sequence>
<keyword evidence="7" id="KW-0460">Magnesium</keyword>
<evidence type="ECO:0000256" key="1">
    <source>
        <dbReference type="ARBA" id="ARBA00001946"/>
    </source>
</evidence>
<evidence type="ECO:0000313" key="10">
    <source>
        <dbReference type="Proteomes" id="UP001057291"/>
    </source>
</evidence>
<evidence type="ECO:0008006" key="11">
    <source>
        <dbReference type="Google" id="ProtNLM"/>
    </source>
</evidence>
<keyword evidence="4" id="KW-0479">Metal-binding</keyword>
<keyword evidence="10" id="KW-1185">Reference proteome</keyword>
<evidence type="ECO:0000256" key="4">
    <source>
        <dbReference type="ARBA" id="ARBA00022723"/>
    </source>
</evidence>
<protein>
    <recommendedName>
        <fullName evidence="11">CRISPR-associated endonuclease Cas2</fullName>
    </recommendedName>
</protein>
<dbReference type="CDD" id="cd09725">
    <property type="entry name" value="Cas2_I_II_III"/>
    <property type="match status" value="1"/>
</dbReference>
<dbReference type="InterPro" id="IPR019199">
    <property type="entry name" value="Virulence_VapD/CRISPR_Cas2"/>
</dbReference>
<dbReference type="GO" id="GO:0004521">
    <property type="term" value="F:RNA endonuclease activity"/>
    <property type="evidence" value="ECO:0007669"/>
    <property type="project" value="InterPro"/>
</dbReference>
<dbReference type="EMBL" id="BOQE01000001">
    <property type="protein sequence ID" value="GIM47751.1"/>
    <property type="molecule type" value="Genomic_DNA"/>
</dbReference>
<dbReference type="Gene3D" id="3.30.70.240">
    <property type="match status" value="1"/>
</dbReference>
<dbReference type="AlphaFoldDB" id="A0AAV4LJ29"/>
<evidence type="ECO:0000256" key="8">
    <source>
        <dbReference type="ARBA" id="ARBA00023118"/>
    </source>
</evidence>
<accession>A0AAV4LJ29</accession>
<evidence type="ECO:0000313" key="9">
    <source>
        <dbReference type="EMBL" id="GIM47751.1"/>
    </source>
</evidence>
<comment type="caution">
    <text evidence="9">The sequence shown here is derived from an EMBL/GenBank/DDBJ whole genome shotgun (WGS) entry which is preliminary data.</text>
</comment>
<evidence type="ECO:0000256" key="6">
    <source>
        <dbReference type="ARBA" id="ARBA00022801"/>
    </source>
</evidence>
<reference evidence="9" key="1">
    <citation type="journal article" date="2023" name="Int. J. Syst. Evol. Microbiol.">
        <title>Collibacillus ludicampi gen. nov., sp. nov., a new soil bacterium of the family Alicyclobacillaceae.</title>
        <authorList>
            <person name="Jojima T."/>
            <person name="Ioku Y."/>
            <person name="Fukuta Y."/>
            <person name="Shirasaka N."/>
            <person name="Matsumura Y."/>
            <person name="Mori M."/>
        </authorList>
    </citation>
    <scope>NUCLEOTIDE SEQUENCE</scope>
    <source>
        <strain evidence="9">TP075</strain>
    </source>
</reference>
<evidence type="ECO:0000256" key="7">
    <source>
        <dbReference type="ARBA" id="ARBA00022842"/>
    </source>
</evidence>
<comment type="cofactor">
    <cofactor evidence="1">
        <name>Mg(2+)</name>
        <dbReference type="ChEBI" id="CHEBI:18420"/>
    </cofactor>
</comment>
<gene>
    <name evidence="9" type="ORF">DNHGIG_33000</name>
</gene>
<dbReference type="GO" id="GO:0043571">
    <property type="term" value="P:maintenance of CRISPR repeat elements"/>
    <property type="evidence" value="ECO:0007669"/>
    <property type="project" value="InterPro"/>
</dbReference>
<dbReference type="Proteomes" id="UP001057291">
    <property type="component" value="Unassembled WGS sequence"/>
</dbReference>
<proteinExistence type="inferred from homology"/>
<dbReference type="GO" id="GO:0051607">
    <property type="term" value="P:defense response to virus"/>
    <property type="evidence" value="ECO:0007669"/>
    <property type="project" value="UniProtKB-KW"/>
</dbReference>
<keyword evidence="8" id="KW-0051">Antiviral defense</keyword>
<evidence type="ECO:0000256" key="2">
    <source>
        <dbReference type="ARBA" id="ARBA00009959"/>
    </source>
</evidence>
<name>A0AAV4LJ29_9BACL</name>
<dbReference type="GO" id="GO:0046872">
    <property type="term" value="F:metal ion binding"/>
    <property type="evidence" value="ECO:0007669"/>
    <property type="project" value="UniProtKB-KW"/>
</dbReference>
<dbReference type="SUPFAM" id="SSF143430">
    <property type="entry name" value="TTP0101/SSO1404-like"/>
    <property type="match status" value="1"/>
</dbReference>
<keyword evidence="5" id="KW-0255">Endonuclease</keyword>
<organism evidence="9 10">
    <name type="scientific">Collibacillus ludicampi</name>
    <dbReference type="NCBI Taxonomy" id="2771369"/>
    <lineage>
        <taxon>Bacteria</taxon>
        <taxon>Bacillati</taxon>
        <taxon>Bacillota</taxon>
        <taxon>Bacilli</taxon>
        <taxon>Bacillales</taxon>
        <taxon>Alicyclobacillaceae</taxon>
        <taxon>Collibacillus</taxon>
    </lineage>
</organism>
<dbReference type="RefSeq" id="WP_369414729.1">
    <property type="nucleotide sequence ID" value="NZ_BOQE01000001.1"/>
</dbReference>
<dbReference type="GO" id="GO:0016787">
    <property type="term" value="F:hydrolase activity"/>
    <property type="evidence" value="ECO:0007669"/>
    <property type="project" value="UniProtKB-KW"/>
</dbReference>